<evidence type="ECO:0000256" key="1">
    <source>
        <dbReference type="ARBA" id="ARBA00009049"/>
    </source>
</evidence>
<protein>
    <submittedName>
        <fullName evidence="5">Uncharacterized protein</fullName>
    </submittedName>
</protein>
<dbReference type="PANTHER" id="PTHR12425:SF5">
    <property type="entry name" value="SYNEMBRYN"/>
    <property type="match status" value="1"/>
</dbReference>
<dbReference type="Proteomes" id="UP001056012">
    <property type="component" value="Chromosome 7"/>
</dbReference>
<feature type="region of interest" description="Disordered" evidence="4">
    <location>
        <begin position="330"/>
        <end position="349"/>
    </location>
</feature>
<dbReference type="GO" id="GO:0005737">
    <property type="term" value="C:cytoplasm"/>
    <property type="evidence" value="ECO:0007669"/>
    <property type="project" value="TreeGrafter"/>
</dbReference>
<dbReference type="AlphaFoldDB" id="A0A9Q8ZKF5"/>
<proteinExistence type="inferred from homology"/>
<dbReference type="Pfam" id="PF10165">
    <property type="entry name" value="Ric8"/>
    <property type="match status" value="1"/>
</dbReference>
<evidence type="ECO:0000313" key="6">
    <source>
        <dbReference type="Proteomes" id="UP001056012"/>
    </source>
</evidence>
<dbReference type="VEuPathDB" id="FungiDB:yc1106_08982"/>
<dbReference type="GO" id="GO:0007186">
    <property type="term" value="P:G protein-coupled receptor signaling pathway"/>
    <property type="evidence" value="ECO:0007669"/>
    <property type="project" value="TreeGrafter"/>
</dbReference>
<dbReference type="GO" id="GO:0001965">
    <property type="term" value="F:G-protein alpha-subunit binding"/>
    <property type="evidence" value="ECO:0007669"/>
    <property type="project" value="TreeGrafter"/>
</dbReference>
<keyword evidence="6" id="KW-1185">Reference proteome</keyword>
<keyword evidence="3" id="KW-0143">Chaperone</keyword>
<dbReference type="GO" id="GO:0005085">
    <property type="term" value="F:guanyl-nucleotide exchange factor activity"/>
    <property type="evidence" value="ECO:0007669"/>
    <property type="project" value="UniProtKB-KW"/>
</dbReference>
<gene>
    <name evidence="5" type="ORF">yc1106_08982</name>
</gene>
<reference evidence="5" key="1">
    <citation type="submission" date="2021-12" db="EMBL/GenBank/DDBJ databases">
        <title>Curvularia clavata genome.</title>
        <authorList>
            <person name="Cao Y."/>
        </authorList>
    </citation>
    <scope>NUCLEOTIDE SEQUENCE</scope>
    <source>
        <strain evidence="5">Yc1106</strain>
    </source>
</reference>
<dbReference type="InterPro" id="IPR019318">
    <property type="entry name" value="Gua_nucleotide_exch_fac_Ric8"/>
</dbReference>
<evidence type="ECO:0000256" key="4">
    <source>
        <dbReference type="SAM" id="MobiDB-lite"/>
    </source>
</evidence>
<dbReference type="EMBL" id="CP089280">
    <property type="protein sequence ID" value="USP81708.1"/>
    <property type="molecule type" value="Genomic_DNA"/>
</dbReference>
<name>A0A9Q8ZKF5_CURCL</name>
<sequence>MLSQKSGKAKLDDVTRILAELKADLDANKLSVEGMILCDAHRARSDSVDDEFLASRVLFLMTYDANLDYAQLVRENQLAESINAAIERHAKRYSTASRQPMELMALSETLKLVFNIIHFHKDLSPHFTKSIPYVFKILVLSGTAQPPLAPPARELVNALLHLDLESEEGKKAVFPPDDAKCNAEHLIKMLDKAIITYPSKDLDDAITPLLTLIRQVYEIAPEQVQKTMEKMILPTTEERDRPLGKSDTLPSRLLNLSTSGHTSTLRGSISSMLFELSHKDPATFVHNVGYGFASGYLMSNNIQMPEEVMRANAPQDVAEGIPVNPITGQRLDKEEQVPQEPMTQEEKEREAERLFVLFERLKATGVVDVQNPVEEAYRSGRIEELPDDSD</sequence>
<evidence type="ECO:0000256" key="3">
    <source>
        <dbReference type="ARBA" id="ARBA00023186"/>
    </source>
</evidence>
<dbReference type="PANTHER" id="PTHR12425">
    <property type="entry name" value="SYNEMBRYN"/>
    <property type="match status" value="1"/>
</dbReference>
<accession>A0A9Q8ZKF5</accession>
<evidence type="ECO:0000256" key="2">
    <source>
        <dbReference type="ARBA" id="ARBA00022658"/>
    </source>
</evidence>
<comment type="similarity">
    <text evidence="1">Belongs to the synembryn family.</text>
</comment>
<dbReference type="OrthoDB" id="5585685at2759"/>
<keyword evidence="2" id="KW-0344">Guanine-nucleotide releasing factor</keyword>
<organism evidence="5 6">
    <name type="scientific">Curvularia clavata</name>
    <dbReference type="NCBI Taxonomy" id="95742"/>
    <lineage>
        <taxon>Eukaryota</taxon>
        <taxon>Fungi</taxon>
        <taxon>Dikarya</taxon>
        <taxon>Ascomycota</taxon>
        <taxon>Pezizomycotina</taxon>
        <taxon>Dothideomycetes</taxon>
        <taxon>Pleosporomycetidae</taxon>
        <taxon>Pleosporales</taxon>
        <taxon>Pleosporineae</taxon>
        <taxon>Pleosporaceae</taxon>
        <taxon>Curvularia</taxon>
    </lineage>
</organism>
<evidence type="ECO:0000313" key="5">
    <source>
        <dbReference type="EMBL" id="USP81708.1"/>
    </source>
</evidence>